<reference evidence="2" key="1">
    <citation type="submission" date="2010-08" db="EMBL/GenBank/DDBJ databases">
        <authorList>
            <consortium name="Caenorhabditis japonica Sequencing Consortium"/>
            <person name="Wilson R.K."/>
        </authorList>
    </citation>
    <scope>NUCLEOTIDE SEQUENCE [LARGE SCALE GENOMIC DNA]</scope>
    <source>
        <strain evidence="2">DF5081</strain>
    </source>
</reference>
<reference evidence="1" key="2">
    <citation type="submission" date="2022-06" db="UniProtKB">
        <authorList>
            <consortium name="EnsemblMetazoa"/>
        </authorList>
    </citation>
    <scope>IDENTIFICATION</scope>
    <source>
        <strain evidence="1">DF5081</strain>
    </source>
</reference>
<sequence length="78" mass="8579">MGNENSSLVKIRRGSKEPSVLIECVDATKRNHHPVYRKKSRRSVSQTRPVVPPIPALIQAQLSVEDSISIGSRKSSGN</sequence>
<name>A0A8R1ITI7_CAEJA</name>
<proteinExistence type="predicted"/>
<dbReference type="AlphaFoldDB" id="A0A8R1ITI7"/>
<organism evidence="1 2">
    <name type="scientific">Caenorhabditis japonica</name>
    <dbReference type="NCBI Taxonomy" id="281687"/>
    <lineage>
        <taxon>Eukaryota</taxon>
        <taxon>Metazoa</taxon>
        <taxon>Ecdysozoa</taxon>
        <taxon>Nematoda</taxon>
        <taxon>Chromadorea</taxon>
        <taxon>Rhabditida</taxon>
        <taxon>Rhabditina</taxon>
        <taxon>Rhabditomorpha</taxon>
        <taxon>Rhabditoidea</taxon>
        <taxon>Rhabditidae</taxon>
        <taxon>Peloderinae</taxon>
        <taxon>Caenorhabditis</taxon>
    </lineage>
</organism>
<dbReference type="EnsemblMetazoa" id="CJA43283b.1">
    <property type="protein sequence ID" value="CJA43283b.1"/>
    <property type="gene ID" value="WBGene00219131"/>
</dbReference>
<dbReference type="Proteomes" id="UP000005237">
    <property type="component" value="Unassembled WGS sequence"/>
</dbReference>
<evidence type="ECO:0000313" key="2">
    <source>
        <dbReference type="Proteomes" id="UP000005237"/>
    </source>
</evidence>
<protein>
    <submittedName>
        <fullName evidence="1">Uncharacterized protein</fullName>
    </submittedName>
</protein>
<keyword evidence="2" id="KW-1185">Reference proteome</keyword>
<evidence type="ECO:0000313" key="1">
    <source>
        <dbReference type="EnsemblMetazoa" id="CJA43283b.1"/>
    </source>
</evidence>
<accession>A0A8R1ITI7</accession>